<dbReference type="PRINTS" id="PR01483">
    <property type="entry name" value="FASYNTHASE"/>
</dbReference>
<dbReference type="PANTHER" id="PTHR43841">
    <property type="entry name" value="3-HYDROXYACYL-THIOESTER DEHYDRATASE HTDX-RELATED"/>
    <property type="match status" value="1"/>
</dbReference>
<dbReference type="EMBL" id="CP146203">
    <property type="protein sequence ID" value="XBH20675.1"/>
    <property type="molecule type" value="Genomic_DNA"/>
</dbReference>
<name>A0AAU7DUD0_9MICO</name>
<accession>A0AAU7DUD0</accession>
<dbReference type="InterPro" id="IPR003965">
    <property type="entry name" value="Fatty_acid_synthase"/>
</dbReference>
<evidence type="ECO:0000259" key="2">
    <source>
        <dbReference type="Pfam" id="PF01575"/>
    </source>
</evidence>
<dbReference type="Pfam" id="PF01575">
    <property type="entry name" value="MaoC_dehydratas"/>
    <property type="match status" value="1"/>
</dbReference>
<feature type="domain" description="MaoC-like" evidence="2">
    <location>
        <begin position="12"/>
        <end position="105"/>
    </location>
</feature>
<organism evidence="3">
    <name type="scientific">Jonesiaceae bacterium BS-20</name>
    <dbReference type="NCBI Taxonomy" id="3120821"/>
    <lineage>
        <taxon>Bacteria</taxon>
        <taxon>Bacillati</taxon>
        <taxon>Actinomycetota</taxon>
        <taxon>Actinomycetes</taxon>
        <taxon>Micrococcales</taxon>
        <taxon>Jonesiaceae</taxon>
    </lineage>
</organism>
<sequence length="140" mass="15336">MAKPKFEELTVGDVVATRNIDLDRANLVRYAGASGDFNPIHWNDKFAHEVGLESVIAHGMLTMAMAVTVVEEWVGDQTAILDYQARFARQVPVPNPGFTTLELSATVGLLKEDDRQARIDLTVICDGAKVLAKSQVLVQL</sequence>
<dbReference type="GO" id="GO:0005835">
    <property type="term" value="C:fatty acid synthase complex"/>
    <property type="evidence" value="ECO:0007669"/>
    <property type="project" value="InterPro"/>
</dbReference>
<comment type="similarity">
    <text evidence="1">Belongs to the enoyl-CoA hydratase/isomerase family.</text>
</comment>
<dbReference type="InterPro" id="IPR029069">
    <property type="entry name" value="HotDog_dom_sf"/>
</dbReference>
<dbReference type="GO" id="GO:0004312">
    <property type="term" value="F:fatty acid synthase activity"/>
    <property type="evidence" value="ECO:0007669"/>
    <property type="project" value="InterPro"/>
</dbReference>
<evidence type="ECO:0000256" key="1">
    <source>
        <dbReference type="ARBA" id="ARBA00005254"/>
    </source>
</evidence>
<gene>
    <name evidence="3" type="ORF">V5R04_10570</name>
</gene>
<dbReference type="AlphaFoldDB" id="A0AAU7DUD0"/>
<protein>
    <submittedName>
        <fullName evidence="3">MaoC/PaaZ C-terminal domain-containing protein</fullName>
    </submittedName>
</protein>
<evidence type="ECO:0000313" key="3">
    <source>
        <dbReference type="EMBL" id="XBH20675.1"/>
    </source>
</evidence>
<dbReference type="Gene3D" id="3.10.129.10">
    <property type="entry name" value="Hotdog Thioesterase"/>
    <property type="match status" value="1"/>
</dbReference>
<dbReference type="PANTHER" id="PTHR43841:SF3">
    <property type="entry name" value="(3R)-HYDROXYACYL-ACP DEHYDRATASE SUBUNIT HADB"/>
    <property type="match status" value="1"/>
</dbReference>
<reference evidence="3" key="1">
    <citation type="submission" date="2024-02" db="EMBL/GenBank/DDBJ databases">
        <title>Tomenella chthoni gen. nov. sp. nov., a member of the family Jonesiaceae isolated from bat guano.</title>
        <authorList>
            <person name="Miller S.L."/>
            <person name="King J."/>
            <person name="Sankaranarayanan K."/>
            <person name="Lawson P.A."/>
        </authorList>
    </citation>
    <scope>NUCLEOTIDE SEQUENCE</scope>
    <source>
        <strain evidence="3">BS-20</strain>
    </source>
</reference>
<dbReference type="SUPFAM" id="SSF54637">
    <property type="entry name" value="Thioesterase/thiol ester dehydrase-isomerase"/>
    <property type="match status" value="1"/>
</dbReference>
<dbReference type="InterPro" id="IPR002539">
    <property type="entry name" value="MaoC-like_dom"/>
</dbReference>
<proteinExistence type="inferred from homology"/>
<dbReference type="GO" id="GO:0006633">
    <property type="term" value="P:fatty acid biosynthetic process"/>
    <property type="evidence" value="ECO:0007669"/>
    <property type="project" value="InterPro"/>
</dbReference>